<dbReference type="Proteomes" id="UP000215616">
    <property type="component" value="Unassembled WGS sequence"/>
</dbReference>
<name>A0A258D9Z2_CAUVI</name>
<evidence type="ECO:0000256" key="1">
    <source>
        <dbReference type="ARBA" id="ARBA00022763"/>
    </source>
</evidence>
<accession>A0A258D9Z2</accession>
<keyword evidence="1" id="KW-0227">DNA damage</keyword>
<dbReference type="PANTHER" id="PTHR35369">
    <property type="entry name" value="BLR3025 PROTEIN-RELATED"/>
    <property type="match status" value="1"/>
</dbReference>
<dbReference type="InterPro" id="IPR050356">
    <property type="entry name" value="SulA_CellDiv_inhibitor"/>
</dbReference>
<evidence type="ECO:0000313" key="3">
    <source>
        <dbReference type="EMBL" id="OYX04631.1"/>
    </source>
</evidence>
<dbReference type="EMBL" id="NCDQ01000068">
    <property type="protein sequence ID" value="OYX04631.1"/>
    <property type="molecule type" value="Genomic_DNA"/>
</dbReference>
<dbReference type="InterPro" id="IPR001126">
    <property type="entry name" value="UmuC"/>
</dbReference>
<dbReference type="PANTHER" id="PTHR35369:SF2">
    <property type="entry name" value="BLR3025 PROTEIN"/>
    <property type="match status" value="1"/>
</dbReference>
<feature type="domain" description="UmuC" evidence="2">
    <location>
        <begin position="19"/>
        <end position="131"/>
    </location>
</feature>
<proteinExistence type="predicted"/>
<dbReference type="AlphaFoldDB" id="A0A258D9Z2"/>
<reference evidence="3 4" key="1">
    <citation type="submission" date="2017-03" db="EMBL/GenBank/DDBJ databases">
        <title>Lifting the veil on microbial sulfur biogeochemistry in mining wastewaters.</title>
        <authorList>
            <person name="Kantor R.S."/>
            <person name="Colenbrander Nelson T."/>
            <person name="Marshall S."/>
            <person name="Bennett D."/>
            <person name="Apte S."/>
            <person name="Camacho D."/>
            <person name="Thomas B.C."/>
            <person name="Warren L.A."/>
            <person name="Banfield J.F."/>
        </authorList>
    </citation>
    <scope>NUCLEOTIDE SEQUENCE [LARGE SCALE GENOMIC DNA]</scope>
    <source>
        <strain evidence="3">32-67-7</strain>
    </source>
</reference>
<dbReference type="InterPro" id="IPR043502">
    <property type="entry name" value="DNA/RNA_pol_sf"/>
</dbReference>
<dbReference type="CDD" id="cd03468">
    <property type="entry name" value="PolY_like"/>
    <property type="match status" value="1"/>
</dbReference>
<gene>
    <name evidence="3" type="ORF">B7Z12_05970</name>
</gene>
<organism evidence="3 4">
    <name type="scientific">Caulobacter vibrioides</name>
    <name type="common">Caulobacter crescentus</name>
    <dbReference type="NCBI Taxonomy" id="155892"/>
    <lineage>
        <taxon>Bacteria</taxon>
        <taxon>Pseudomonadati</taxon>
        <taxon>Pseudomonadota</taxon>
        <taxon>Alphaproteobacteria</taxon>
        <taxon>Caulobacterales</taxon>
        <taxon>Caulobacteraceae</taxon>
        <taxon>Caulobacter</taxon>
    </lineage>
</organism>
<dbReference type="Pfam" id="PF00817">
    <property type="entry name" value="IMS"/>
    <property type="match status" value="1"/>
</dbReference>
<evidence type="ECO:0000313" key="4">
    <source>
        <dbReference type="Proteomes" id="UP000215616"/>
    </source>
</evidence>
<sequence>MGGGSVAPPFALLVSERGTRRLAAVDDQARSLGLYPGQKAADALALVPNLVTVDHDPAADRAALEALCDWCVRFSPAVAIDGDDGLFLDITGTDHLWGGEAAMLVDLVSRLARWGVPARAAIADTAGAAWALARFGPDLAIAPPGEQSAAIATLPVAALRLGEAAEAQLPRLGLHRVGQVMALPRAQLAKRFGLAAILRLDQALGAASEALTFRRPASPWFDRLAFFEPISAPEDLARVAADALALICARLEAEGRGAKRFEVVFHRLDGRAFPVRVGLARIGRDAQRLARLVKPKLDVVDPGFGIEVVTVHASAVEPMAAAQARLDADAAASADETLAPLIDRLVNRLGENRVWRADPFESHVPERSVVRVGPLDPPPAARWDPDRPRPVRLFKRPEVIVAIAAELPDYPPRLFTWRGRSHRVRRAEGPERIGQEWWRAGVEKGQTGPGKIRDYYRVEDEAGERFWIFRQGLYGGEDAPKWWIHGLFG</sequence>
<comment type="caution">
    <text evidence="3">The sequence shown here is derived from an EMBL/GenBank/DDBJ whole genome shotgun (WGS) entry which is preliminary data.</text>
</comment>
<dbReference type="SUPFAM" id="SSF56672">
    <property type="entry name" value="DNA/RNA polymerases"/>
    <property type="match status" value="1"/>
</dbReference>
<evidence type="ECO:0000259" key="2">
    <source>
        <dbReference type="Pfam" id="PF00817"/>
    </source>
</evidence>
<dbReference type="GO" id="GO:0006281">
    <property type="term" value="P:DNA repair"/>
    <property type="evidence" value="ECO:0007669"/>
    <property type="project" value="InterPro"/>
</dbReference>
<protein>
    <submittedName>
        <fullName evidence="3">Protein imuB</fullName>
    </submittedName>
</protein>